<protein>
    <recommendedName>
        <fullName evidence="4">Integral membrane protein</fullName>
    </recommendedName>
</protein>
<proteinExistence type="predicted"/>
<feature type="transmembrane region" description="Helical" evidence="1">
    <location>
        <begin position="36"/>
        <end position="58"/>
    </location>
</feature>
<gene>
    <name evidence="2" type="ORF">NBG84_38075</name>
</gene>
<comment type="caution">
    <text evidence="2">The sequence shown here is derived from an EMBL/GenBank/DDBJ whole genome shotgun (WGS) entry which is preliminary data.</text>
</comment>
<accession>A0ABT0V1E4</accession>
<dbReference type="RefSeq" id="WP_250924297.1">
    <property type="nucleotide sequence ID" value="NZ_JAMQAW010000096.1"/>
</dbReference>
<evidence type="ECO:0000313" key="3">
    <source>
        <dbReference type="Proteomes" id="UP001431429"/>
    </source>
</evidence>
<dbReference type="EMBL" id="JAMQAW010000096">
    <property type="protein sequence ID" value="MCM2394014.1"/>
    <property type="molecule type" value="Genomic_DNA"/>
</dbReference>
<sequence>MKNEIILTIGWVAAIQGVLGAAGQIFGDDPWGLLHLWWNIPVGGYLAIFLVGAAIAFMGETTRRRERG</sequence>
<dbReference type="Proteomes" id="UP001431429">
    <property type="component" value="Unassembled WGS sequence"/>
</dbReference>
<reference evidence="2" key="1">
    <citation type="submission" date="2022-06" db="EMBL/GenBank/DDBJ databases">
        <title>Genome public.</title>
        <authorList>
            <person name="Sun Q."/>
        </authorList>
    </citation>
    <scope>NUCLEOTIDE SEQUENCE</scope>
    <source>
        <strain evidence="2">CWNU-1</strain>
    </source>
</reference>
<evidence type="ECO:0000313" key="2">
    <source>
        <dbReference type="EMBL" id="MCM2394014.1"/>
    </source>
</evidence>
<keyword evidence="1" id="KW-1133">Transmembrane helix</keyword>
<evidence type="ECO:0008006" key="4">
    <source>
        <dbReference type="Google" id="ProtNLM"/>
    </source>
</evidence>
<keyword evidence="3" id="KW-1185">Reference proteome</keyword>
<keyword evidence="1" id="KW-0472">Membrane</keyword>
<organism evidence="2 3">
    <name type="scientific">Streptomyces albipurpureus</name>
    <dbReference type="NCBI Taxonomy" id="2897419"/>
    <lineage>
        <taxon>Bacteria</taxon>
        <taxon>Bacillati</taxon>
        <taxon>Actinomycetota</taxon>
        <taxon>Actinomycetes</taxon>
        <taxon>Kitasatosporales</taxon>
        <taxon>Streptomycetaceae</taxon>
        <taxon>Streptomyces</taxon>
    </lineage>
</organism>
<name>A0ABT0V1E4_9ACTN</name>
<evidence type="ECO:0000256" key="1">
    <source>
        <dbReference type="SAM" id="Phobius"/>
    </source>
</evidence>
<keyword evidence="1" id="KW-0812">Transmembrane</keyword>